<dbReference type="OrthoDB" id="2194416at2759"/>
<evidence type="ECO:0000313" key="4">
    <source>
        <dbReference type="WBParaSite" id="TCLT_0001048201-mRNA-1"/>
    </source>
</evidence>
<feature type="compositionally biased region" description="Basic and acidic residues" evidence="1">
    <location>
        <begin position="67"/>
        <end position="77"/>
    </location>
</feature>
<reference evidence="4" key="1">
    <citation type="submission" date="2017-02" db="UniProtKB">
        <authorList>
            <consortium name="WormBaseParasite"/>
        </authorList>
    </citation>
    <scope>IDENTIFICATION</scope>
</reference>
<evidence type="ECO:0000313" key="3">
    <source>
        <dbReference type="Proteomes" id="UP000276776"/>
    </source>
</evidence>
<dbReference type="EMBL" id="UYYF01005124">
    <property type="protein sequence ID" value="VDN08164.1"/>
    <property type="molecule type" value="Genomic_DNA"/>
</dbReference>
<accession>A0A0N5DBC0</accession>
<feature type="compositionally biased region" description="Basic residues" evidence="1">
    <location>
        <begin position="93"/>
        <end position="103"/>
    </location>
</feature>
<dbReference type="AlphaFoldDB" id="A0A0N5DBC0"/>
<sequence>MKISEDRPDIMIQGRDVVVVEVGITSQDRMIAVETKKKRKYISSRQFSRKRSKNLIRSVPWIRRRRSSGDQHSRTERGASAARMPEYDPARKSIMKKRRIPSC</sequence>
<evidence type="ECO:0000256" key="1">
    <source>
        <dbReference type="SAM" id="MobiDB-lite"/>
    </source>
</evidence>
<dbReference type="Proteomes" id="UP000276776">
    <property type="component" value="Unassembled WGS sequence"/>
</dbReference>
<organism evidence="4">
    <name type="scientific">Thelazia callipaeda</name>
    <name type="common">Oriental eyeworm</name>
    <name type="synonym">Parasitic nematode</name>
    <dbReference type="NCBI Taxonomy" id="103827"/>
    <lineage>
        <taxon>Eukaryota</taxon>
        <taxon>Metazoa</taxon>
        <taxon>Ecdysozoa</taxon>
        <taxon>Nematoda</taxon>
        <taxon>Chromadorea</taxon>
        <taxon>Rhabditida</taxon>
        <taxon>Spirurina</taxon>
        <taxon>Spiruromorpha</taxon>
        <taxon>Thelazioidea</taxon>
        <taxon>Thelaziidae</taxon>
        <taxon>Thelazia</taxon>
    </lineage>
</organism>
<feature type="region of interest" description="Disordered" evidence="1">
    <location>
        <begin position="62"/>
        <end position="103"/>
    </location>
</feature>
<reference evidence="2 3" key="2">
    <citation type="submission" date="2018-11" db="EMBL/GenBank/DDBJ databases">
        <authorList>
            <consortium name="Pathogen Informatics"/>
        </authorList>
    </citation>
    <scope>NUCLEOTIDE SEQUENCE [LARGE SCALE GENOMIC DNA]</scope>
</reference>
<gene>
    <name evidence="2" type="ORF">TCLT_LOCUS10471</name>
</gene>
<dbReference type="WBParaSite" id="TCLT_0001048201-mRNA-1">
    <property type="protein sequence ID" value="TCLT_0001048201-mRNA-1"/>
    <property type="gene ID" value="TCLT_0001048201"/>
</dbReference>
<keyword evidence="3" id="KW-1185">Reference proteome</keyword>
<name>A0A0N5DBC0_THECL</name>
<evidence type="ECO:0000313" key="2">
    <source>
        <dbReference type="EMBL" id="VDN08164.1"/>
    </source>
</evidence>
<proteinExistence type="predicted"/>
<protein>
    <submittedName>
        <fullName evidence="4">50S ribosomal protein L21</fullName>
    </submittedName>
</protein>